<comment type="caution">
    <text evidence="4">The sequence shown here is derived from an EMBL/GenBank/DDBJ whole genome shotgun (WGS) entry which is preliminary data.</text>
</comment>
<evidence type="ECO:0000259" key="3">
    <source>
        <dbReference type="Pfam" id="PF02709"/>
    </source>
</evidence>
<dbReference type="SUPFAM" id="SSF53448">
    <property type="entry name" value="Nucleotide-diphospho-sugar transferases"/>
    <property type="match status" value="1"/>
</dbReference>
<reference evidence="4 5" key="1">
    <citation type="submission" date="2018-08" db="EMBL/GenBank/DDBJ databases">
        <title>Paenibacillus sp. M4BSY-1, whole genome shotgun sequence.</title>
        <authorList>
            <person name="Tuo L."/>
        </authorList>
    </citation>
    <scope>NUCLEOTIDE SEQUENCE [LARGE SCALE GENOMIC DNA]</scope>
    <source>
        <strain evidence="4 5">M4BSY-1</strain>
    </source>
</reference>
<dbReference type="Proteomes" id="UP000261905">
    <property type="component" value="Unassembled WGS sequence"/>
</dbReference>
<dbReference type="EMBL" id="QUBQ01000001">
    <property type="protein sequence ID" value="REK77602.1"/>
    <property type="molecule type" value="Genomic_DNA"/>
</dbReference>
<evidence type="ECO:0000259" key="2">
    <source>
        <dbReference type="Pfam" id="PF00535"/>
    </source>
</evidence>
<keyword evidence="1 4" id="KW-0808">Transferase</keyword>
<proteinExistence type="predicted"/>
<dbReference type="InterPro" id="IPR029044">
    <property type="entry name" value="Nucleotide-diphossugar_trans"/>
</dbReference>
<dbReference type="InterPro" id="IPR001173">
    <property type="entry name" value="Glyco_trans_2-like"/>
</dbReference>
<dbReference type="OrthoDB" id="9812302at2"/>
<gene>
    <name evidence="4" type="ORF">DX130_11590</name>
</gene>
<accession>A0A371PN26</accession>
<protein>
    <submittedName>
        <fullName evidence="4">Glycosyltransferase</fullName>
    </submittedName>
</protein>
<dbReference type="Gene3D" id="3.90.550.10">
    <property type="entry name" value="Spore Coat Polysaccharide Biosynthesis Protein SpsA, Chain A"/>
    <property type="match status" value="1"/>
</dbReference>
<dbReference type="PANTHER" id="PTHR43685:SF3">
    <property type="entry name" value="SLR2126 PROTEIN"/>
    <property type="match status" value="1"/>
</dbReference>
<evidence type="ECO:0000313" key="5">
    <source>
        <dbReference type="Proteomes" id="UP000261905"/>
    </source>
</evidence>
<dbReference type="PANTHER" id="PTHR43685">
    <property type="entry name" value="GLYCOSYLTRANSFERASE"/>
    <property type="match status" value="1"/>
</dbReference>
<dbReference type="GO" id="GO:0016740">
    <property type="term" value="F:transferase activity"/>
    <property type="evidence" value="ECO:0007669"/>
    <property type="project" value="UniProtKB-KW"/>
</dbReference>
<dbReference type="CDD" id="cd00761">
    <property type="entry name" value="Glyco_tranf_GTA_type"/>
    <property type="match status" value="1"/>
</dbReference>
<dbReference type="InterPro" id="IPR050834">
    <property type="entry name" value="Glycosyltransf_2"/>
</dbReference>
<sequence>MEGMNRMDISIVIPVHNKPEQLEKTLYFISEQQGLDHIGLEVVIVDDGSTEPVCAVVDSYRDKLPSLNYIFIPRDKHSCRSRARNTGIAESKGRILVFLDSGIVIPDMMIQQSVGRIGNSTNTVLYHYILGAFTDPDIEDMTVIEGITPQNLAETCERLKFHPGWEDMRTSHFELVGGDLNRMDVPWTMGWSGAVSASRDIVLKSGGFDESFKGWGAEDTDFSYHLHLHGAAMYATEEICVLHLPHAADDKIDMKIKTSFMNRKKMHFKHYTFDTELYPYSADMHYDGIMSKFNRLVIKYYTPLYSAELIGRLHEDYLAGAERSAIVGADSYALLKELDVSHVFLQNKHIYQDLKSKLRDKEVVYMLGADTPYASGYFDVLVVTDFYRMISEPIAGIWLKELQRISKKLVFIHNETYVSYLATVAGWTWHSLDELQSILSQKQLGYSVSAKVGESLLLDIAKVATPLKTEPAPVKEPVLKG</sequence>
<dbReference type="InterPro" id="IPR027791">
    <property type="entry name" value="Galactosyl_T_C"/>
</dbReference>
<feature type="domain" description="Glycosyltransferase 2-like" evidence="2">
    <location>
        <begin position="10"/>
        <end position="122"/>
    </location>
</feature>
<dbReference type="AlphaFoldDB" id="A0A371PN26"/>
<keyword evidence="5" id="KW-1185">Reference proteome</keyword>
<evidence type="ECO:0000256" key="1">
    <source>
        <dbReference type="ARBA" id="ARBA00022679"/>
    </source>
</evidence>
<organism evidence="4 5">
    <name type="scientific">Paenibacillus paeoniae</name>
    <dbReference type="NCBI Taxonomy" id="2292705"/>
    <lineage>
        <taxon>Bacteria</taxon>
        <taxon>Bacillati</taxon>
        <taxon>Bacillota</taxon>
        <taxon>Bacilli</taxon>
        <taxon>Bacillales</taxon>
        <taxon>Paenibacillaceae</taxon>
        <taxon>Paenibacillus</taxon>
    </lineage>
</organism>
<name>A0A371PN26_9BACL</name>
<feature type="domain" description="Galactosyltransferase C-terminal" evidence="3">
    <location>
        <begin position="183"/>
        <end position="233"/>
    </location>
</feature>
<evidence type="ECO:0000313" key="4">
    <source>
        <dbReference type="EMBL" id="REK77602.1"/>
    </source>
</evidence>
<dbReference type="Pfam" id="PF00535">
    <property type="entry name" value="Glycos_transf_2"/>
    <property type="match status" value="1"/>
</dbReference>
<dbReference type="Pfam" id="PF02709">
    <property type="entry name" value="Glyco_transf_7C"/>
    <property type="match status" value="1"/>
</dbReference>